<evidence type="ECO:0000256" key="5">
    <source>
        <dbReference type="ARBA" id="ARBA00022857"/>
    </source>
</evidence>
<evidence type="ECO:0000259" key="7">
    <source>
        <dbReference type="Pfam" id="PF00881"/>
    </source>
</evidence>
<dbReference type="Gene3D" id="3.40.109.10">
    <property type="entry name" value="NADH Oxidase"/>
    <property type="match status" value="1"/>
</dbReference>
<name>A0ABU9B7U7_9BURK</name>
<keyword evidence="9" id="KW-1185">Reference proteome</keyword>
<dbReference type="SUPFAM" id="SSF55469">
    <property type="entry name" value="FMN-dependent nitroreductase-like"/>
    <property type="match status" value="1"/>
</dbReference>
<dbReference type="InterPro" id="IPR000415">
    <property type="entry name" value="Nitroreductase-like"/>
</dbReference>
<comment type="caution">
    <text evidence="8">The sequence shown here is derived from an EMBL/GenBank/DDBJ whole genome shotgun (WGS) entry which is preliminary data.</text>
</comment>
<dbReference type="EMBL" id="JBBUTF010000006">
    <property type="protein sequence ID" value="MEK8025834.1"/>
    <property type="molecule type" value="Genomic_DNA"/>
</dbReference>
<comment type="similarity">
    <text evidence="2">Belongs to the nitroreductase family.</text>
</comment>
<dbReference type="CDD" id="cd02149">
    <property type="entry name" value="NfsB-like"/>
    <property type="match status" value="1"/>
</dbReference>
<dbReference type="RefSeq" id="WP_341373621.1">
    <property type="nucleotide sequence ID" value="NZ_JBBUTF010000006.1"/>
</dbReference>
<dbReference type="InterPro" id="IPR029479">
    <property type="entry name" value="Nitroreductase"/>
</dbReference>
<dbReference type="PANTHER" id="PTHR43673">
    <property type="entry name" value="NAD(P)H NITROREDUCTASE YDGI-RELATED"/>
    <property type="match status" value="1"/>
</dbReference>
<evidence type="ECO:0000313" key="8">
    <source>
        <dbReference type="EMBL" id="MEK8025834.1"/>
    </source>
</evidence>
<dbReference type="Pfam" id="PF00881">
    <property type="entry name" value="Nitroreductase"/>
    <property type="match status" value="1"/>
</dbReference>
<keyword evidence="5" id="KW-0521">NADP</keyword>
<evidence type="ECO:0000256" key="6">
    <source>
        <dbReference type="ARBA" id="ARBA00023002"/>
    </source>
</evidence>
<evidence type="ECO:0000313" key="9">
    <source>
        <dbReference type="Proteomes" id="UP001368500"/>
    </source>
</evidence>
<proteinExistence type="inferred from homology"/>
<comment type="cofactor">
    <cofactor evidence="1">
        <name>FMN</name>
        <dbReference type="ChEBI" id="CHEBI:58210"/>
    </cofactor>
</comment>
<reference evidence="8 9" key="1">
    <citation type="submission" date="2024-04" db="EMBL/GenBank/DDBJ databases">
        <title>Novel species of the genus Ideonella isolated from streams.</title>
        <authorList>
            <person name="Lu H."/>
        </authorList>
    </citation>
    <scope>NUCLEOTIDE SEQUENCE [LARGE SCALE GENOMIC DNA]</scope>
    <source>
        <strain evidence="8 9">BYS139W</strain>
    </source>
</reference>
<gene>
    <name evidence="8" type="ORF">AACH11_07665</name>
</gene>
<dbReference type="PANTHER" id="PTHR43673:SF2">
    <property type="entry name" value="NITROREDUCTASE"/>
    <property type="match status" value="1"/>
</dbReference>
<evidence type="ECO:0000256" key="3">
    <source>
        <dbReference type="ARBA" id="ARBA00022630"/>
    </source>
</evidence>
<keyword evidence="3" id="KW-0285">Flavoprotein</keyword>
<accession>A0ABU9B7U7</accession>
<evidence type="ECO:0000256" key="1">
    <source>
        <dbReference type="ARBA" id="ARBA00001917"/>
    </source>
</evidence>
<keyword evidence="4" id="KW-0288">FMN</keyword>
<organism evidence="8 9">
    <name type="scientific">Pseudaquabacterium rugosum</name>
    <dbReference type="NCBI Taxonomy" id="2984194"/>
    <lineage>
        <taxon>Bacteria</taxon>
        <taxon>Pseudomonadati</taxon>
        <taxon>Pseudomonadota</taxon>
        <taxon>Betaproteobacteria</taxon>
        <taxon>Burkholderiales</taxon>
        <taxon>Sphaerotilaceae</taxon>
        <taxon>Pseudaquabacterium</taxon>
    </lineage>
</organism>
<protein>
    <submittedName>
        <fullName evidence="8">NAD(P)H-dependent oxidoreductase</fullName>
    </submittedName>
</protein>
<feature type="domain" description="Nitroreductase" evidence="7">
    <location>
        <begin position="8"/>
        <end position="185"/>
    </location>
</feature>
<keyword evidence="6" id="KW-0560">Oxidoreductase</keyword>
<dbReference type="InterPro" id="IPR033878">
    <property type="entry name" value="NfsB-like"/>
</dbReference>
<evidence type="ECO:0000256" key="2">
    <source>
        <dbReference type="ARBA" id="ARBA00007118"/>
    </source>
</evidence>
<evidence type="ECO:0000256" key="4">
    <source>
        <dbReference type="ARBA" id="ARBA00022643"/>
    </source>
</evidence>
<dbReference type="Proteomes" id="UP001368500">
    <property type="component" value="Unassembled WGS sequence"/>
</dbReference>
<sequence>MDLLNLLNWRYATKKFDPTRAVPEAAVERITEAVRLTASSSGLQPYQLLVVTNPELRERIRAVAWNQAQVTEASHLLVFAAWDNYTAERINRAFDLVNEQRGFRNEGWEAYRQQVLASYVPRDPEVNHAHAARQAYIGLGSALIAAAAEQVDATPMEGFDPAQVDEILGLKAEGLRSVILLPLGYRAAEGDWLVNLKKVRPARADFVSERC</sequence>